<dbReference type="InterPro" id="IPR029058">
    <property type="entry name" value="AB_hydrolase_fold"/>
</dbReference>
<dbReference type="STRING" id="687842.ASU31_08545"/>
<dbReference type="EMBL" id="LMZQ01000005">
    <property type="protein sequence ID" value="KRT16217.1"/>
    <property type="molecule type" value="Genomic_DNA"/>
</dbReference>
<accession>A0A0T5VRF0</accession>
<evidence type="ECO:0000259" key="2">
    <source>
        <dbReference type="Pfam" id="PF02230"/>
    </source>
</evidence>
<dbReference type="OrthoDB" id="9764953at2"/>
<comment type="caution">
    <text evidence="3">The sequence shown here is derived from an EMBL/GenBank/DDBJ whole genome shotgun (WGS) entry which is preliminary data.</text>
</comment>
<dbReference type="RefSeq" id="WP_057931941.1">
    <property type="nucleotide sequence ID" value="NZ_LMZQ01000005.1"/>
</dbReference>
<protein>
    <recommendedName>
        <fullName evidence="2">Phospholipase/carboxylesterase/thioesterase domain-containing protein</fullName>
    </recommendedName>
</protein>
<dbReference type="InterPro" id="IPR003140">
    <property type="entry name" value="PLipase/COase/thioEstase"/>
</dbReference>
<dbReference type="GO" id="GO:0016787">
    <property type="term" value="F:hydrolase activity"/>
    <property type="evidence" value="ECO:0007669"/>
    <property type="project" value="InterPro"/>
</dbReference>
<dbReference type="PANTHER" id="PTHR43037:SF1">
    <property type="entry name" value="BLL1128 PROTEIN"/>
    <property type="match status" value="1"/>
</dbReference>
<dbReference type="AlphaFoldDB" id="A0A0T5VRF0"/>
<dbReference type="Gene3D" id="3.40.50.1820">
    <property type="entry name" value="alpha/beta hydrolase"/>
    <property type="match status" value="1"/>
</dbReference>
<dbReference type="InterPro" id="IPR050955">
    <property type="entry name" value="Plant_Biomass_Hydrol_Est"/>
</dbReference>
<proteinExistence type="predicted"/>
<evidence type="ECO:0000313" key="4">
    <source>
        <dbReference type="Proteomes" id="UP000051950"/>
    </source>
</evidence>
<dbReference type="PANTHER" id="PTHR43037">
    <property type="entry name" value="UNNAMED PRODUCT-RELATED"/>
    <property type="match status" value="1"/>
</dbReference>
<feature type="domain" description="Phospholipase/carboxylesterase/thioesterase" evidence="2">
    <location>
        <begin position="160"/>
        <end position="262"/>
    </location>
</feature>
<evidence type="ECO:0000313" key="3">
    <source>
        <dbReference type="EMBL" id="KRT16217.1"/>
    </source>
</evidence>
<keyword evidence="4" id="KW-1185">Reference proteome</keyword>
<dbReference type="Proteomes" id="UP000051950">
    <property type="component" value="Unassembled WGS sequence"/>
</dbReference>
<name>A0A0T5VRF0_9SPHI</name>
<evidence type="ECO:0000256" key="1">
    <source>
        <dbReference type="ARBA" id="ARBA00022729"/>
    </source>
</evidence>
<dbReference type="Pfam" id="PF02230">
    <property type="entry name" value="Abhydrolase_2"/>
    <property type="match status" value="1"/>
</dbReference>
<dbReference type="PROSITE" id="PS51257">
    <property type="entry name" value="PROKAR_LIPOPROTEIN"/>
    <property type="match status" value="1"/>
</dbReference>
<organism evidence="3 4">
    <name type="scientific">Pedobacter ginsenosidimutans</name>
    <dbReference type="NCBI Taxonomy" id="687842"/>
    <lineage>
        <taxon>Bacteria</taxon>
        <taxon>Pseudomonadati</taxon>
        <taxon>Bacteroidota</taxon>
        <taxon>Sphingobacteriia</taxon>
        <taxon>Sphingobacteriales</taxon>
        <taxon>Sphingobacteriaceae</taxon>
        <taxon>Pedobacter</taxon>
    </lineage>
</organism>
<sequence length="285" mass="32021">MRIKINHAVNYICSVVLLCGILSCNKSIHTFGKTKIEKSVDSIYLKQRIAKIKGLNIDAFTRNSFKGTADTPIVYRLLKPKSTNRKLPLVIVFHGSNAVGNDNNSQLGILAKLFATDEIQAKYPAFVLAPQFPSRSSNYVLDQSRNVLTSVPQPCLTTALQLIDSLKNTLNIDEKRIYLIGFSMGASSVINALSLKPDLFAAGISISGIPQFDKVKTLTSIPIWLIHGNMDTENPFNSDKQFFEEVSQNNRTRFWEFDNLAHNDIFAPAILTDELPHWLFKYNRK</sequence>
<keyword evidence="1" id="KW-0732">Signal</keyword>
<dbReference type="SUPFAM" id="SSF53474">
    <property type="entry name" value="alpha/beta-Hydrolases"/>
    <property type="match status" value="1"/>
</dbReference>
<gene>
    <name evidence="3" type="ORF">ASU31_08545</name>
</gene>
<reference evidence="3 4" key="1">
    <citation type="submission" date="2015-11" db="EMBL/GenBank/DDBJ databases">
        <title>Sequence of Pedobacter ginsenosidimutans.</title>
        <authorList>
            <person name="Carson E."/>
            <person name="Keyser V."/>
            <person name="Newman J."/>
            <person name="Miller J."/>
        </authorList>
    </citation>
    <scope>NUCLEOTIDE SEQUENCE [LARGE SCALE GENOMIC DNA]</scope>
    <source>
        <strain evidence="3 4">KACC 14530</strain>
    </source>
</reference>